<dbReference type="InterPro" id="IPR058245">
    <property type="entry name" value="NreC/VraR/RcsB-like_REC"/>
</dbReference>
<gene>
    <name evidence="8" type="ORF">SAMN05660830_01600</name>
</gene>
<dbReference type="InterPro" id="IPR039420">
    <property type="entry name" value="WalR-like"/>
</dbReference>
<dbReference type="SMART" id="SM00448">
    <property type="entry name" value="REC"/>
    <property type="match status" value="1"/>
</dbReference>
<dbReference type="InterPro" id="IPR000792">
    <property type="entry name" value="Tscrpt_reg_LuxR_C"/>
</dbReference>
<dbReference type="PROSITE" id="PS50043">
    <property type="entry name" value="HTH_LUXR_2"/>
    <property type="match status" value="1"/>
</dbReference>
<dbReference type="PANTHER" id="PTHR43214">
    <property type="entry name" value="TWO-COMPONENT RESPONSE REGULATOR"/>
    <property type="match status" value="1"/>
</dbReference>
<evidence type="ECO:0000256" key="5">
    <source>
        <dbReference type="PROSITE-ProRule" id="PRU00169"/>
    </source>
</evidence>
<accession>A0A8G2FHT9</accession>
<evidence type="ECO:0000313" key="9">
    <source>
        <dbReference type="Proteomes" id="UP000184001"/>
    </source>
</evidence>
<evidence type="ECO:0000256" key="4">
    <source>
        <dbReference type="ARBA" id="ARBA00023163"/>
    </source>
</evidence>
<evidence type="ECO:0000256" key="3">
    <source>
        <dbReference type="ARBA" id="ARBA00023125"/>
    </source>
</evidence>
<dbReference type="PRINTS" id="PR00038">
    <property type="entry name" value="HTHLUXR"/>
</dbReference>
<evidence type="ECO:0000259" key="7">
    <source>
        <dbReference type="PROSITE" id="PS50110"/>
    </source>
</evidence>
<keyword evidence="4" id="KW-0804">Transcription</keyword>
<dbReference type="GO" id="GO:0003677">
    <property type="term" value="F:DNA binding"/>
    <property type="evidence" value="ECO:0007669"/>
    <property type="project" value="UniProtKB-KW"/>
</dbReference>
<keyword evidence="1 5" id="KW-0597">Phosphoprotein</keyword>
<dbReference type="SUPFAM" id="SSF52172">
    <property type="entry name" value="CheY-like"/>
    <property type="match status" value="1"/>
</dbReference>
<dbReference type="PANTHER" id="PTHR43214:SF41">
    <property type="entry name" value="NITRATE_NITRITE RESPONSE REGULATOR PROTEIN NARP"/>
    <property type="match status" value="1"/>
</dbReference>
<dbReference type="PROSITE" id="PS50110">
    <property type="entry name" value="RESPONSE_REGULATORY"/>
    <property type="match status" value="1"/>
</dbReference>
<sequence length="226" mass="24884">MVMEELYRVVLAEDHVLLREGLKSLLQTFKNFTVVGEASDGYQAVDFCETQSVDLVLMDLSMPKLDGLKATKIIKRTLPEIKILIITQYDANDYVHSALSAGADGYILKDATSEEFLLAVKSVLEGKTYISPGVANSVIRGYLNGGTAAEGVSPLAELTPREEEIFQLVAEGYKSREIADMLVVSIKTVEKHRSNLMQKLCVHSAAELRDFAVQQGVIFKKPDLTA</sequence>
<dbReference type="InterPro" id="IPR011006">
    <property type="entry name" value="CheY-like_superfamily"/>
</dbReference>
<organism evidence="8 9">
    <name type="scientific">Halodesulfovibrio aestuarii</name>
    <dbReference type="NCBI Taxonomy" id="126333"/>
    <lineage>
        <taxon>Bacteria</taxon>
        <taxon>Pseudomonadati</taxon>
        <taxon>Thermodesulfobacteriota</taxon>
        <taxon>Desulfovibrionia</taxon>
        <taxon>Desulfovibrionales</taxon>
        <taxon>Desulfovibrionaceae</taxon>
        <taxon>Halodesulfovibrio</taxon>
    </lineage>
</organism>
<evidence type="ECO:0000256" key="2">
    <source>
        <dbReference type="ARBA" id="ARBA00023015"/>
    </source>
</evidence>
<dbReference type="Pfam" id="PF00196">
    <property type="entry name" value="GerE"/>
    <property type="match status" value="1"/>
</dbReference>
<reference evidence="8 9" key="1">
    <citation type="submission" date="2016-11" db="EMBL/GenBank/DDBJ databases">
        <authorList>
            <person name="Varghese N."/>
            <person name="Submissions S."/>
        </authorList>
    </citation>
    <scope>NUCLEOTIDE SEQUENCE [LARGE SCALE GENOMIC DNA]</scope>
    <source>
        <strain evidence="8 9">DSM 17919</strain>
    </source>
</reference>
<dbReference type="Gene3D" id="3.40.50.2300">
    <property type="match status" value="1"/>
</dbReference>
<dbReference type="Pfam" id="PF00072">
    <property type="entry name" value="Response_reg"/>
    <property type="match status" value="1"/>
</dbReference>
<protein>
    <submittedName>
        <fullName evidence="8">Two component transcriptional regulator, LuxR family</fullName>
    </submittedName>
</protein>
<dbReference type="GO" id="GO:0000160">
    <property type="term" value="P:phosphorelay signal transduction system"/>
    <property type="evidence" value="ECO:0007669"/>
    <property type="project" value="InterPro"/>
</dbReference>
<dbReference type="CDD" id="cd06170">
    <property type="entry name" value="LuxR_C_like"/>
    <property type="match status" value="1"/>
</dbReference>
<dbReference type="SMART" id="SM00421">
    <property type="entry name" value="HTH_LUXR"/>
    <property type="match status" value="1"/>
</dbReference>
<dbReference type="AlphaFoldDB" id="A0A8G2FHT9"/>
<dbReference type="SUPFAM" id="SSF46894">
    <property type="entry name" value="C-terminal effector domain of the bipartite response regulators"/>
    <property type="match status" value="1"/>
</dbReference>
<dbReference type="PROSITE" id="PS00622">
    <property type="entry name" value="HTH_LUXR_1"/>
    <property type="match status" value="1"/>
</dbReference>
<feature type="domain" description="Response regulatory" evidence="7">
    <location>
        <begin position="8"/>
        <end position="124"/>
    </location>
</feature>
<dbReference type="InterPro" id="IPR016032">
    <property type="entry name" value="Sig_transdc_resp-reg_C-effctor"/>
</dbReference>
<comment type="caution">
    <text evidence="8">The sequence shown here is derived from an EMBL/GenBank/DDBJ whole genome shotgun (WGS) entry which is preliminary data.</text>
</comment>
<dbReference type="Proteomes" id="UP000184001">
    <property type="component" value="Unassembled WGS sequence"/>
</dbReference>
<keyword evidence="3" id="KW-0238">DNA-binding</keyword>
<evidence type="ECO:0000313" key="8">
    <source>
        <dbReference type="EMBL" id="SHJ08511.1"/>
    </source>
</evidence>
<dbReference type="InterPro" id="IPR001789">
    <property type="entry name" value="Sig_transdc_resp-reg_receiver"/>
</dbReference>
<keyword evidence="2" id="KW-0805">Transcription regulation</keyword>
<feature type="domain" description="HTH luxR-type" evidence="6">
    <location>
        <begin position="151"/>
        <end position="216"/>
    </location>
</feature>
<evidence type="ECO:0000259" key="6">
    <source>
        <dbReference type="PROSITE" id="PS50043"/>
    </source>
</evidence>
<proteinExistence type="predicted"/>
<dbReference type="EMBL" id="FQZR01000003">
    <property type="protein sequence ID" value="SHJ08511.1"/>
    <property type="molecule type" value="Genomic_DNA"/>
</dbReference>
<evidence type="ECO:0000256" key="1">
    <source>
        <dbReference type="ARBA" id="ARBA00022553"/>
    </source>
</evidence>
<name>A0A8G2FHT9_9BACT</name>
<dbReference type="GO" id="GO:0006355">
    <property type="term" value="P:regulation of DNA-templated transcription"/>
    <property type="evidence" value="ECO:0007669"/>
    <property type="project" value="InterPro"/>
</dbReference>
<feature type="modified residue" description="4-aspartylphosphate" evidence="5">
    <location>
        <position position="59"/>
    </location>
</feature>
<dbReference type="CDD" id="cd17535">
    <property type="entry name" value="REC_NarL-like"/>
    <property type="match status" value="1"/>
</dbReference>